<dbReference type="SMART" id="SM00130">
    <property type="entry name" value="KR"/>
    <property type="match status" value="2"/>
</dbReference>
<dbReference type="OrthoDB" id="2431000at2759"/>
<dbReference type="EMBL" id="LR901699">
    <property type="protein sequence ID" value="CAD7249221.1"/>
    <property type="molecule type" value="Genomic_DNA"/>
</dbReference>
<dbReference type="PANTHER" id="PTHR24261">
    <property type="entry name" value="PLASMINOGEN-RELATED"/>
    <property type="match status" value="1"/>
</dbReference>
<proteinExistence type="predicted"/>
<dbReference type="InterPro" id="IPR050759">
    <property type="entry name" value="Serine_protease_kringle"/>
</dbReference>
<dbReference type="Gene3D" id="2.40.20.10">
    <property type="entry name" value="Plasminogen Kringle 4"/>
    <property type="match status" value="2"/>
</dbReference>
<reference evidence="5" key="1">
    <citation type="submission" date="2020-11" db="EMBL/GenBank/DDBJ databases">
        <authorList>
            <person name="Tran Van P."/>
        </authorList>
    </citation>
    <scope>NUCLEOTIDE SEQUENCE</scope>
</reference>
<dbReference type="PROSITE" id="PS00021">
    <property type="entry name" value="KRINGLE_1"/>
    <property type="match status" value="2"/>
</dbReference>
<dbReference type="PANTHER" id="PTHR24261:SF7">
    <property type="entry name" value="KRINGLE DOMAIN-CONTAINING PROTEIN"/>
    <property type="match status" value="1"/>
</dbReference>
<evidence type="ECO:0000256" key="1">
    <source>
        <dbReference type="ARBA" id="ARBA00022572"/>
    </source>
</evidence>
<evidence type="ECO:0000256" key="2">
    <source>
        <dbReference type="ARBA" id="ARBA00023157"/>
    </source>
</evidence>
<dbReference type="EMBL" id="CAJPEV010002182">
    <property type="protein sequence ID" value="CAG0896028.1"/>
    <property type="molecule type" value="Genomic_DNA"/>
</dbReference>
<accession>A0A7R8XES4</accession>
<keyword evidence="2" id="KW-1015">Disulfide bond</keyword>
<dbReference type="InterPro" id="IPR000001">
    <property type="entry name" value="Kringle"/>
</dbReference>
<feature type="domain" description="Kringle" evidence="4">
    <location>
        <begin position="23"/>
        <end position="109"/>
    </location>
</feature>
<keyword evidence="6" id="KW-1185">Reference proteome</keyword>
<sequence length="222" mass="24894">MTKRIPRDADEIVYPKCRLTEMGKEYVGTMNVTESGSPCLRWDSPAVTSSFLDVGKGFDKYMFYYEHFLSQDPSLHENFCRNPTSNTGPWCFIRTSDGITWEKCSIPLCDDLGAPECKLTQKGAEYIGARNRALSGSPCMSWSSTSGANALYAFWKQTFPDSITASHNYCRNPNGKMGGPWCIVSDAESSEEAWGYCDVQFCEMEQKEMTCEIEGCCQPSEP</sequence>
<comment type="caution">
    <text evidence="3">Lacks conserved residue(s) required for the propagation of feature annotation.</text>
</comment>
<dbReference type="InterPro" id="IPR038178">
    <property type="entry name" value="Kringle_sf"/>
</dbReference>
<dbReference type="PROSITE" id="PS50070">
    <property type="entry name" value="KRINGLE_2"/>
    <property type="match status" value="2"/>
</dbReference>
<dbReference type="Pfam" id="PF00051">
    <property type="entry name" value="Kringle"/>
    <property type="match status" value="2"/>
</dbReference>
<dbReference type="InterPro" id="IPR013806">
    <property type="entry name" value="Kringle-like"/>
</dbReference>
<dbReference type="PRINTS" id="PR00018">
    <property type="entry name" value="KRINGLE"/>
</dbReference>
<gene>
    <name evidence="5" type="ORF">DSTB1V02_LOCUS9020</name>
</gene>
<protein>
    <recommendedName>
        <fullName evidence="4">Kringle domain-containing protein</fullName>
    </recommendedName>
</protein>
<dbReference type="AlphaFoldDB" id="A0A7R8XES4"/>
<dbReference type="SUPFAM" id="SSF57440">
    <property type="entry name" value="Kringle-like"/>
    <property type="match status" value="2"/>
</dbReference>
<keyword evidence="1 3" id="KW-0420">Kringle</keyword>
<evidence type="ECO:0000259" key="4">
    <source>
        <dbReference type="PROSITE" id="PS50070"/>
    </source>
</evidence>
<evidence type="ECO:0000313" key="5">
    <source>
        <dbReference type="EMBL" id="CAD7249221.1"/>
    </source>
</evidence>
<organism evidence="5">
    <name type="scientific">Darwinula stevensoni</name>
    <dbReference type="NCBI Taxonomy" id="69355"/>
    <lineage>
        <taxon>Eukaryota</taxon>
        <taxon>Metazoa</taxon>
        <taxon>Ecdysozoa</taxon>
        <taxon>Arthropoda</taxon>
        <taxon>Crustacea</taxon>
        <taxon>Oligostraca</taxon>
        <taxon>Ostracoda</taxon>
        <taxon>Podocopa</taxon>
        <taxon>Podocopida</taxon>
        <taxon>Darwinulocopina</taxon>
        <taxon>Darwinuloidea</taxon>
        <taxon>Darwinulidae</taxon>
        <taxon>Darwinula</taxon>
    </lineage>
</organism>
<name>A0A7R8XES4_9CRUS</name>
<evidence type="ECO:0000256" key="3">
    <source>
        <dbReference type="PROSITE-ProRule" id="PRU00121"/>
    </source>
</evidence>
<dbReference type="Proteomes" id="UP000677054">
    <property type="component" value="Unassembled WGS sequence"/>
</dbReference>
<feature type="domain" description="Kringle" evidence="4">
    <location>
        <begin position="122"/>
        <end position="202"/>
    </location>
</feature>
<evidence type="ECO:0000313" key="6">
    <source>
        <dbReference type="Proteomes" id="UP000677054"/>
    </source>
</evidence>
<dbReference type="InterPro" id="IPR018056">
    <property type="entry name" value="Kringle_CS"/>
</dbReference>